<protein>
    <recommendedName>
        <fullName evidence="3">DNA-directed DNA polymerase</fullName>
        <ecNumber evidence="3">2.7.7.7</ecNumber>
    </recommendedName>
</protein>
<evidence type="ECO:0000256" key="1">
    <source>
        <dbReference type="ARBA" id="ARBA00001946"/>
    </source>
</evidence>
<evidence type="ECO:0000256" key="3">
    <source>
        <dbReference type="ARBA" id="ARBA00012417"/>
    </source>
</evidence>
<dbReference type="InterPro" id="IPR001126">
    <property type="entry name" value="UmuC"/>
</dbReference>
<reference evidence="9 10" key="2">
    <citation type="submission" date="2019-09" db="EMBL/GenBank/DDBJ databases">
        <authorList>
            <person name="Jin C."/>
        </authorList>
    </citation>
    <scope>NUCLEOTIDE SEQUENCE [LARGE SCALE GENOMIC DNA]</scope>
    <source>
        <strain evidence="9 10">BN140002</strain>
    </source>
</reference>
<dbReference type="CDD" id="cd03468">
    <property type="entry name" value="PolY_like"/>
    <property type="match status" value="1"/>
</dbReference>
<comment type="subunit">
    <text evidence="2">Monomer.</text>
</comment>
<dbReference type="GO" id="GO:0006281">
    <property type="term" value="P:DNA repair"/>
    <property type="evidence" value="ECO:0007669"/>
    <property type="project" value="InterPro"/>
</dbReference>
<sequence length="500" mass="54045">MPRVVSLHLPTWPTDRVRRNAAAPPPAEPLVTARREGSRRVLVGVDAAAAALGLRPGLTVAHAQALVPDLHVAEASPEAEGAELTRLAAWCLRYAPVVAADPPDGIWIDVTGAAHLVGGEDALLDDLVDRFGRAGIAARAAIADTPGAAWALARFGRVRRADPWDLPGVLEPLPVAALRLPPDIVDALRRLGIERIGEVLALPGAPLSRRLGLDLCRRLDQALGHVPEPIAPLVPPETIRRRIAFPEPIGAPETLARVTARLCADLCRDLEARELGVRRLDLVFGRVDGGTRAVRVATARPSRDLAHLARLLTDRLEEVDPGFGIEEAVLAATRVEPLPPGQLGVRGIDEADAPLDLGPLVDVLAARLGPARVYRQAPVESDIPERSVTRVAPLAPPTGTGWPGGLGRPVRLIDPPEPVRVTALLPDNPPAAFTWRSLRRKVVCSDGPERVLGEWWRSADEASSFRDYYRVEDERGQRYWIFRDAPSDQGGRWFLHGLFG</sequence>
<dbReference type="EC" id="2.7.7.7" evidence="3"/>
<evidence type="ECO:0000256" key="4">
    <source>
        <dbReference type="ARBA" id="ARBA00022763"/>
    </source>
</evidence>
<proteinExistence type="predicted"/>
<dbReference type="GO" id="GO:0003684">
    <property type="term" value="F:damaged DNA binding"/>
    <property type="evidence" value="ECO:0007669"/>
    <property type="project" value="InterPro"/>
</dbReference>
<feature type="domain" description="DNA polymerase Y-family little finger" evidence="8">
    <location>
        <begin position="241"/>
        <end position="343"/>
    </location>
</feature>
<dbReference type="InterPro" id="IPR043502">
    <property type="entry name" value="DNA/RNA_pol_sf"/>
</dbReference>
<dbReference type="Pfam" id="PF00817">
    <property type="entry name" value="IMS"/>
    <property type="match status" value="1"/>
</dbReference>
<accession>A0A5B2V3D3</accession>
<dbReference type="Pfam" id="PF11799">
    <property type="entry name" value="IMS_C"/>
    <property type="match status" value="1"/>
</dbReference>
<evidence type="ECO:0000313" key="9">
    <source>
        <dbReference type="EMBL" id="KAA2233140.1"/>
    </source>
</evidence>
<gene>
    <name evidence="9" type="ORF">F0L46_24800</name>
</gene>
<reference evidence="9 10" key="1">
    <citation type="submission" date="2019-09" db="EMBL/GenBank/DDBJ databases">
        <title>Salinarimonas rosea gen. nov., sp. nov., a new member of the a-2 subgroup of the Proteobacteria.</title>
        <authorList>
            <person name="Liu J."/>
        </authorList>
    </citation>
    <scope>NUCLEOTIDE SEQUENCE [LARGE SCALE GENOMIC DNA]</scope>
    <source>
        <strain evidence="9 10">BN140002</strain>
    </source>
</reference>
<keyword evidence="4" id="KW-0227">DNA damage</keyword>
<dbReference type="EMBL" id="VUOA01000056">
    <property type="protein sequence ID" value="KAA2233140.1"/>
    <property type="molecule type" value="Genomic_DNA"/>
</dbReference>
<dbReference type="SUPFAM" id="SSF56672">
    <property type="entry name" value="DNA/RNA polymerases"/>
    <property type="match status" value="1"/>
</dbReference>
<comment type="function">
    <text evidence="5">Poorly processive, error-prone DNA polymerase involved in untargeted mutagenesis. Copies undamaged DNA at stalled replication forks, which arise in vivo from mismatched or misaligned primer ends. These misaligned primers can be extended by PolIV. Exhibits no 3'-5' exonuclease (proofreading) activity. May be involved in translesional synthesis, in conjunction with the beta clamp from PolIII.</text>
</comment>
<organism evidence="9 10">
    <name type="scientific">Salinarimonas soli</name>
    <dbReference type="NCBI Taxonomy" id="1638099"/>
    <lineage>
        <taxon>Bacteria</taxon>
        <taxon>Pseudomonadati</taxon>
        <taxon>Pseudomonadota</taxon>
        <taxon>Alphaproteobacteria</taxon>
        <taxon>Hyphomicrobiales</taxon>
        <taxon>Salinarimonadaceae</taxon>
        <taxon>Salinarimonas</taxon>
    </lineage>
</organism>
<dbReference type="InterPro" id="IPR017961">
    <property type="entry name" value="DNA_pol_Y-fam_little_finger"/>
</dbReference>
<dbReference type="RefSeq" id="WP_149822299.1">
    <property type="nucleotide sequence ID" value="NZ_VUOA01000056.1"/>
</dbReference>
<dbReference type="OrthoDB" id="9788640at2"/>
<comment type="caution">
    <text evidence="9">The sequence shown here is derived from an EMBL/GenBank/DDBJ whole genome shotgun (WGS) entry which is preliminary data.</text>
</comment>
<feature type="domain" description="UmuC" evidence="7">
    <location>
        <begin position="29"/>
        <end position="152"/>
    </location>
</feature>
<evidence type="ECO:0000259" key="7">
    <source>
        <dbReference type="Pfam" id="PF00817"/>
    </source>
</evidence>
<dbReference type="PANTHER" id="PTHR35369:SF2">
    <property type="entry name" value="BLR3025 PROTEIN"/>
    <property type="match status" value="1"/>
</dbReference>
<name>A0A5B2V3D3_9HYPH</name>
<evidence type="ECO:0000259" key="8">
    <source>
        <dbReference type="Pfam" id="PF11799"/>
    </source>
</evidence>
<comment type="catalytic activity">
    <reaction evidence="6">
        <text>DNA(n) + a 2'-deoxyribonucleoside 5'-triphosphate = DNA(n+1) + diphosphate</text>
        <dbReference type="Rhea" id="RHEA:22508"/>
        <dbReference type="Rhea" id="RHEA-COMP:17339"/>
        <dbReference type="Rhea" id="RHEA-COMP:17340"/>
        <dbReference type="ChEBI" id="CHEBI:33019"/>
        <dbReference type="ChEBI" id="CHEBI:61560"/>
        <dbReference type="ChEBI" id="CHEBI:173112"/>
        <dbReference type="EC" id="2.7.7.7"/>
    </reaction>
</comment>
<keyword evidence="10" id="KW-1185">Reference proteome</keyword>
<evidence type="ECO:0000256" key="5">
    <source>
        <dbReference type="ARBA" id="ARBA00025589"/>
    </source>
</evidence>
<dbReference type="PANTHER" id="PTHR35369">
    <property type="entry name" value="BLR3025 PROTEIN-RELATED"/>
    <property type="match status" value="1"/>
</dbReference>
<evidence type="ECO:0000256" key="6">
    <source>
        <dbReference type="ARBA" id="ARBA00049244"/>
    </source>
</evidence>
<dbReference type="Proteomes" id="UP000323142">
    <property type="component" value="Unassembled WGS sequence"/>
</dbReference>
<evidence type="ECO:0000313" key="10">
    <source>
        <dbReference type="Proteomes" id="UP000323142"/>
    </source>
</evidence>
<dbReference type="AlphaFoldDB" id="A0A5B2V3D3"/>
<comment type="cofactor">
    <cofactor evidence="1">
        <name>Mg(2+)</name>
        <dbReference type="ChEBI" id="CHEBI:18420"/>
    </cofactor>
</comment>
<dbReference type="InterPro" id="IPR050356">
    <property type="entry name" value="SulA_CellDiv_inhibitor"/>
</dbReference>
<evidence type="ECO:0000256" key="2">
    <source>
        <dbReference type="ARBA" id="ARBA00011245"/>
    </source>
</evidence>